<organism evidence="7 10">
    <name type="scientific">Poseidonibacter ostreae</name>
    <dbReference type="NCBI Taxonomy" id="2654171"/>
    <lineage>
        <taxon>Bacteria</taxon>
        <taxon>Pseudomonadati</taxon>
        <taxon>Campylobacterota</taxon>
        <taxon>Epsilonproteobacteria</taxon>
        <taxon>Campylobacterales</taxon>
        <taxon>Arcobacteraceae</taxon>
        <taxon>Poseidonibacter</taxon>
    </lineage>
</organism>
<feature type="domain" description="Histidine kinase" evidence="5">
    <location>
        <begin position="160"/>
        <end position="376"/>
    </location>
</feature>
<evidence type="ECO:0000313" key="10">
    <source>
        <dbReference type="Proteomes" id="UP000472839"/>
    </source>
</evidence>
<evidence type="ECO:0000259" key="6">
    <source>
        <dbReference type="PROSITE" id="PS50110"/>
    </source>
</evidence>
<dbReference type="InterPro" id="IPR050956">
    <property type="entry name" value="2C_system_His_kinase"/>
</dbReference>
<dbReference type="InterPro" id="IPR003594">
    <property type="entry name" value="HATPase_dom"/>
</dbReference>
<evidence type="ECO:0000256" key="4">
    <source>
        <dbReference type="PROSITE-ProRule" id="PRU00169"/>
    </source>
</evidence>
<dbReference type="EC" id="2.7.13.3" evidence="2"/>
<sequence>MMNKQKVLIVDDNTTNIKFIADTLSDIDYISIVFATSGFKAIQIVNTQDIDLILMDINMPELDGFETVKKMDTSIPIIYVTALDDKKNIIKAFENKGVDYITKPFYPQELTARVTTHLRLVKLNKDLESEVKIQTEENMQKEKVLMHKSKLASMGEMVDAIAHQWRQPISLIKLRIDLLSLNFSNGQLDEKFMDTFKEKISMNINHMMNTLDEFRTFFRPNEETEIFDVKEMIEKVLLLVKDDFINNKIKININQTRAFTLTGVENEFKHLILNLLNNAKDAFNDKEIPSKKRVVDINILSDNEYNYIEVIDTAGGVPEDIFDSIFDANISSKEKNKGSGIGLYLSSQIAEKYHGILKVENKTNGAKFTYQQKIEKK</sequence>
<name>A0A6L4WQN2_9BACT</name>
<dbReference type="Pfam" id="PF02518">
    <property type="entry name" value="HATPase_c"/>
    <property type="match status" value="1"/>
</dbReference>
<dbReference type="SUPFAM" id="SSF47384">
    <property type="entry name" value="Homodimeric domain of signal transducing histidine kinase"/>
    <property type="match status" value="1"/>
</dbReference>
<dbReference type="InterPro" id="IPR036097">
    <property type="entry name" value="HisK_dim/P_sf"/>
</dbReference>
<dbReference type="EMBL" id="WFKJ01000030">
    <property type="protein sequence ID" value="KAB7889940.1"/>
    <property type="molecule type" value="Genomic_DNA"/>
</dbReference>
<dbReference type="SMART" id="SM00387">
    <property type="entry name" value="HATPase_c"/>
    <property type="match status" value="1"/>
</dbReference>
<evidence type="ECO:0000256" key="3">
    <source>
        <dbReference type="ARBA" id="ARBA00022553"/>
    </source>
</evidence>
<feature type="domain" description="Response regulatory" evidence="6">
    <location>
        <begin position="6"/>
        <end position="118"/>
    </location>
</feature>
<dbReference type="Pfam" id="PF00072">
    <property type="entry name" value="Response_reg"/>
    <property type="match status" value="1"/>
</dbReference>
<reference evidence="9 10" key="1">
    <citation type="submission" date="2019-10" db="EMBL/GenBank/DDBJ databases">
        <title>Poseidonibacter ostreae sp. nov., isolated from the gut of the Ostrea denselamellosa.</title>
        <authorList>
            <person name="Choi A."/>
        </authorList>
    </citation>
    <scope>NUCLEOTIDE SEQUENCE [LARGE SCALE GENOMIC DNA]</scope>
    <source>
        <strain evidence="7 10">SJOD-M-33</strain>
        <strain evidence="8 9">SJOD-M-5</strain>
    </source>
</reference>
<gene>
    <name evidence="8" type="ORF">GBG18_10130</name>
    <name evidence="7" type="ORF">GBG19_11490</name>
</gene>
<comment type="catalytic activity">
    <reaction evidence="1">
        <text>ATP + protein L-histidine = ADP + protein N-phospho-L-histidine.</text>
        <dbReference type="EC" id="2.7.13.3"/>
    </reaction>
</comment>
<evidence type="ECO:0000313" key="7">
    <source>
        <dbReference type="EMBL" id="KAB7886855.1"/>
    </source>
</evidence>
<comment type="caution">
    <text evidence="7">The sequence shown here is derived from an EMBL/GenBank/DDBJ whole genome shotgun (WGS) entry which is preliminary data.</text>
</comment>
<dbReference type="SUPFAM" id="SSF52172">
    <property type="entry name" value="CheY-like"/>
    <property type="match status" value="1"/>
</dbReference>
<dbReference type="InterPro" id="IPR011006">
    <property type="entry name" value="CheY-like_superfamily"/>
</dbReference>
<protein>
    <recommendedName>
        <fullName evidence="2">histidine kinase</fullName>
        <ecNumber evidence="2">2.7.13.3</ecNumber>
    </recommendedName>
</protein>
<dbReference type="PROSITE" id="PS50109">
    <property type="entry name" value="HIS_KIN"/>
    <property type="match status" value="1"/>
</dbReference>
<keyword evidence="3 4" id="KW-0597">Phosphoprotein</keyword>
<dbReference type="InterPro" id="IPR036890">
    <property type="entry name" value="HATPase_C_sf"/>
</dbReference>
<evidence type="ECO:0000256" key="1">
    <source>
        <dbReference type="ARBA" id="ARBA00000085"/>
    </source>
</evidence>
<dbReference type="InterPro" id="IPR001789">
    <property type="entry name" value="Sig_transdc_resp-reg_receiver"/>
</dbReference>
<dbReference type="Gene3D" id="3.40.50.2300">
    <property type="match status" value="1"/>
</dbReference>
<dbReference type="PANTHER" id="PTHR43719:SF28">
    <property type="entry name" value="PEROXIDE STRESS-ACTIVATED HISTIDINE KINASE MAK1-RELATED"/>
    <property type="match status" value="1"/>
</dbReference>
<dbReference type="PROSITE" id="PS50110">
    <property type="entry name" value="RESPONSE_REGULATORY"/>
    <property type="match status" value="1"/>
</dbReference>
<dbReference type="InterPro" id="IPR003661">
    <property type="entry name" value="HisK_dim/P_dom"/>
</dbReference>
<feature type="modified residue" description="4-aspartylphosphate" evidence="4">
    <location>
        <position position="56"/>
    </location>
</feature>
<evidence type="ECO:0000259" key="5">
    <source>
        <dbReference type="PROSITE" id="PS50109"/>
    </source>
</evidence>
<evidence type="ECO:0000256" key="2">
    <source>
        <dbReference type="ARBA" id="ARBA00012438"/>
    </source>
</evidence>
<dbReference type="Gene3D" id="1.10.287.130">
    <property type="match status" value="1"/>
</dbReference>
<dbReference type="SMART" id="SM00448">
    <property type="entry name" value="REC"/>
    <property type="match status" value="1"/>
</dbReference>
<dbReference type="Proteomes" id="UP000461010">
    <property type="component" value="Unassembled WGS sequence"/>
</dbReference>
<dbReference type="InterPro" id="IPR005467">
    <property type="entry name" value="His_kinase_dom"/>
</dbReference>
<dbReference type="EMBL" id="WFKK01000037">
    <property type="protein sequence ID" value="KAB7886855.1"/>
    <property type="molecule type" value="Genomic_DNA"/>
</dbReference>
<evidence type="ECO:0000313" key="9">
    <source>
        <dbReference type="Proteomes" id="UP000461010"/>
    </source>
</evidence>
<evidence type="ECO:0000313" key="8">
    <source>
        <dbReference type="EMBL" id="KAB7889940.1"/>
    </source>
</evidence>
<dbReference type="SUPFAM" id="SSF55874">
    <property type="entry name" value="ATPase domain of HSP90 chaperone/DNA topoisomerase II/histidine kinase"/>
    <property type="match status" value="1"/>
</dbReference>
<dbReference type="AlphaFoldDB" id="A0A6L4WQN2"/>
<keyword evidence="9" id="KW-1185">Reference proteome</keyword>
<dbReference type="CDD" id="cd00082">
    <property type="entry name" value="HisKA"/>
    <property type="match status" value="1"/>
</dbReference>
<dbReference type="PANTHER" id="PTHR43719">
    <property type="entry name" value="TWO-COMPONENT HISTIDINE KINASE"/>
    <property type="match status" value="1"/>
</dbReference>
<dbReference type="Proteomes" id="UP000472839">
    <property type="component" value="Unassembled WGS sequence"/>
</dbReference>
<proteinExistence type="predicted"/>
<dbReference type="RefSeq" id="WP_152190769.1">
    <property type="nucleotide sequence ID" value="NZ_WFKI01000016.1"/>
</dbReference>
<accession>A0A6L4WQN2</accession>
<dbReference type="Gene3D" id="3.30.565.10">
    <property type="entry name" value="Histidine kinase-like ATPase, C-terminal domain"/>
    <property type="match status" value="1"/>
</dbReference>
<dbReference type="GO" id="GO:0000155">
    <property type="term" value="F:phosphorelay sensor kinase activity"/>
    <property type="evidence" value="ECO:0007669"/>
    <property type="project" value="InterPro"/>
</dbReference>